<organism evidence="3 4">
    <name type="scientific">Aspergillus eucalypticola (strain CBS 122712 / IBT 29274)</name>
    <dbReference type="NCBI Taxonomy" id="1448314"/>
    <lineage>
        <taxon>Eukaryota</taxon>
        <taxon>Fungi</taxon>
        <taxon>Dikarya</taxon>
        <taxon>Ascomycota</taxon>
        <taxon>Pezizomycotina</taxon>
        <taxon>Eurotiomycetes</taxon>
        <taxon>Eurotiomycetidae</taxon>
        <taxon>Eurotiales</taxon>
        <taxon>Aspergillaceae</taxon>
        <taxon>Aspergillus</taxon>
        <taxon>Aspergillus subgen. Circumdati</taxon>
    </lineage>
</organism>
<reference evidence="3" key="1">
    <citation type="submission" date="2016-12" db="EMBL/GenBank/DDBJ databases">
        <title>The genomes of Aspergillus section Nigri reveals drivers in fungal speciation.</title>
        <authorList>
            <consortium name="DOE Joint Genome Institute"/>
            <person name="Vesth T.C."/>
            <person name="Nybo J."/>
            <person name="Theobald S."/>
            <person name="Brandl J."/>
            <person name="Frisvad J.C."/>
            <person name="Nielsen K.F."/>
            <person name="Lyhne E.K."/>
            <person name="Kogle M.E."/>
            <person name="Kuo A."/>
            <person name="Riley R."/>
            <person name="Clum A."/>
            <person name="Nolan M."/>
            <person name="Lipzen A."/>
            <person name="Salamov A."/>
            <person name="Henrissat B."/>
            <person name="Wiebenga A."/>
            <person name="De vries R.P."/>
            <person name="Grigoriev I.V."/>
            <person name="Mortensen U.H."/>
            <person name="Andersen M.R."/>
            <person name="Baker S.E."/>
        </authorList>
    </citation>
    <scope>NUCLEOTIDE SEQUENCE</scope>
    <source>
        <strain evidence="3">CBS 122712</strain>
    </source>
</reference>
<feature type="compositionally biased region" description="Low complexity" evidence="1">
    <location>
        <begin position="358"/>
        <end position="376"/>
    </location>
</feature>
<feature type="compositionally biased region" description="Basic and acidic residues" evidence="1">
    <location>
        <begin position="170"/>
        <end position="179"/>
    </location>
</feature>
<feature type="compositionally biased region" description="Basic and acidic residues" evidence="1">
    <location>
        <begin position="422"/>
        <end position="450"/>
    </location>
</feature>
<evidence type="ECO:0000313" key="3">
    <source>
        <dbReference type="EMBL" id="PWY80230.1"/>
    </source>
</evidence>
<feature type="region of interest" description="Disordered" evidence="1">
    <location>
        <begin position="730"/>
        <end position="749"/>
    </location>
</feature>
<dbReference type="PANTHER" id="PTHR42081">
    <property type="entry name" value="ZINC FINGER PROTEIN DHHC DOMAIN CONTAINING PROTEIN"/>
    <property type="match status" value="1"/>
</dbReference>
<accession>A0A317W7U8</accession>
<dbReference type="EMBL" id="MSFU01000005">
    <property type="protein sequence ID" value="PWY80230.1"/>
    <property type="molecule type" value="Genomic_DNA"/>
</dbReference>
<dbReference type="PANTHER" id="PTHR42081:SF1">
    <property type="entry name" value="ZINC FINGER PROTEIN DHHC DOMAIN CONTAINING PROTEIN"/>
    <property type="match status" value="1"/>
</dbReference>
<evidence type="ECO:0000313" key="4">
    <source>
        <dbReference type="Proteomes" id="UP000246171"/>
    </source>
</evidence>
<feature type="compositionally biased region" description="Basic and acidic residues" evidence="1">
    <location>
        <begin position="252"/>
        <end position="263"/>
    </location>
</feature>
<dbReference type="OrthoDB" id="5418088at2759"/>
<gene>
    <name evidence="3" type="ORF">BO83DRAFT_396623</name>
</gene>
<name>A0A317W7U8_ASPEC</name>
<feature type="compositionally biased region" description="Low complexity" evidence="1">
    <location>
        <begin position="739"/>
        <end position="749"/>
    </location>
</feature>
<feature type="compositionally biased region" description="Basic residues" evidence="1">
    <location>
        <begin position="408"/>
        <end position="421"/>
    </location>
</feature>
<feature type="compositionally biased region" description="Basic and acidic residues" evidence="1">
    <location>
        <begin position="479"/>
        <end position="510"/>
    </location>
</feature>
<dbReference type="InterPro" id="IPR058348">
    <property type="entry name" value="DUF8035"/>
</dbReference>
<feature type="region of interest" description="Disordered" evidence="1">
    <location>
        <begin position="102"/>
        <end position="210"/>
    </location>
</feature>
<feature type="compositionally biased region" description="Basic and acidic residues" evidence="1">
    <location>
        <begin position="607"/>
        <end position="628"/>
    </location>
</feature>
<dbReference type="Proteomes" id="UP000246171">
    <property type="component" value="Unassembled WGS sequence"/>
</dbReference>
<feature type="domain" description="DUF8035" evidence="2">
    <location>
        <begin position="551"/>
        <end position="604"/>
    </location>
</feature>
<feature type="compositionally biased region" description="Basic and acidic residues" evidence="1">
    <location>
        <begin position="338"/>
        <end position="353"/>
    </location>
</feature>
<dbReference type="Pfam" id="PF26118">
    <property type="entry name" value="DUF8035"/>
    <property type="match status" value="1"/>
</dbReference>
<evidence type="ECO:0000259" key="2">
    <source>
        <dbReference type="Pfam" id="PF26118"/>
    </source>
</evidence>
<protein>
    <recommendedName>
        <fullName evidence="2">DUF8035 domain-containing protein</fullName>
    </recommendedName>
</protein>
<feature type="region of interest" description="Disordered" evidence="1">
    <location>
        <begin position="607"/>
        <end position="643"/>
    </location>
</feature>
<sequence length="771" mass="87920">MGPAARYRPMSPSGSRMIDPMRASTGTVQLSASYDPYHSAGRPPYPGYHADVNYASSYEPRLVREPRLEAQPISSTTYRDPGHSTKLRTEYAIRPRVRSSTMSAVDPRYSSGRYDTPASPLSRASPVIVPGHQRTPSPRRDHDRYVVPASSPRHHRRHHLSHIDYASDTGHLDPHEGARQRVPHGGYPVYEHSPRLRYPPTGGLRKGEDIDDYDAYSYTNASEQMEKDSIARLRYERGAYPKNRPLSLTGLDDPHLLPRKESRAVGPPPSQRGFDKLDQGGRVRRSTHGSADSDVDLSSARRRSWQRAPVSLHQDVDEGYSSYRDEYDHGPHRRHRRHDDDASSRHSYDDRTSRRTSAKSAVAASGSSTGLGTAVLASGYSDDFDYDLSPRPDRHRSRDRSARDLEYRRHHSRSRRPSRRRSGSESDEHTSDEDLKKYRREPSAHRKPDGSDVSASGSERPSHYLTVDRVHRRRSQSRHRSEDLPRHKEADVSRPDELQKTEQATSKDQDPPAPKGILKRPREKFPEEPNPVREGVAPLKDAHKKGIPPGARWTKIDRRLVNPAALELGRERYEERAEYVIVLRVLTKEEIQAYAVKTQEIRDARRQEVMKERRRRREEDRRHGRRVDSSSSDDEDEDDEAATPLAIEVPIRRNDLDARAIKQVKQLQLEVVWISAGSTACGVHNTDARCQWQCATSQNREREENKDTPNGLLTPSKPWLHFVLPEPPSSVVDPNENYSQPSRQTSPTSSMCHVLCDPLCLDWVSFSWCLE</sequence>
<feature type="compositionally biased region" description="Basic and acidic residues" evidence="1">
    <location>
        <begin position="460"/>
        <end position="469"/>
    </location>
</feature>
<dbReference type="AlphaFoldDB" id="A0A317W7U8"/>
<comment type="caution">
    <text evidence="3">The sequence shown here is derived from an EMBL/GenBank/DDBJ whole genome shotgun (WGS) entry which is preliminary data.</text>
</comment>
<dbReference type="RefSeq" id="XP_025391377.1">
    <property type="nucleotide sequence ID" value="XM_025533147.1"/>
</dbReference>
<proteinExistence type="predicted"/>
<feature type="region of interest" description="Disordered" evidence="1">
    <location>
        <begin position="242"/>
        <end position="550"/>
    </location>
</feature>
<dbReference type="GeneID" id="37055109"/>
<dbReference type="VEuPathDB" id="FungiDB:BO83DRAFT_396623"/>
<feature type="region of interest" description="Disordered" evidence="1">
    <location>
        <begin position="1"/>
        <end position="20"/>
    </location>
</feature>
<keyword evidence="4" id="KW-1185">Reference proteome</keyword>
<feature type="compositionally biased region" description="Acidic residues" evidence="1">
    <location>
        <begin position="631"/>
        <end position="641"/>
    </location>
</feature>
<evidence type="ECO:0000256" key="1">
    <source>
        <dbReference type="SAM" id="MobiDB-lite"/>
    </source>
</evidence>